<evidence type="ECO:0000256" key="1">
    <source>
        <dbReference type="SAM" id="MobiDB-lite"/>
    </source>
</evidence>
<dbReference type="EMBL" id="SKCS01000756">
    <property type="protein sequence ID" value="TNN04871.1"/>
    <property type="molecule type" value="Genomic_DNA"/>
</dbReference>
<sequence length="150" mass="17096">MDCIKSLDSRWSTLNIGGDYHNEDDNADNDKVDGTSKVDTFKLNRFGIMGYMYKFGVWDDQQPVLDPRLPIFLNSSIENTSNMNGTVIPTAPEWHHAELNRSGERKKGDNECGLDEDVKSKESEHEERSFDSTPKHLLSDLCVFDRSHLS</sequence>
<dbReference type="AlphaFoldDB" id="A0A4Z2CKX8"/>
<gene>
    <name evidence="2" type="ORF">EWB00_010189</name>
</gene>
<feature type="non-terminal residue" evidence="2">
    <location>
        <position position="150"/>
    </location>
</feature>
<evidence type="ECO:0000313" key="2">
    <source>
        <dbReference type="EMBL" id="TNN04871.1"/>
    </source>
</evidence>
<proteinExistence type="predicted"/>
<accession>A0A4Z2CKX8</accession>
<protein>
    <submittedName>
        <fullName evidence="2">Rap guanine nucleotide exchange factor 1</fullName>
    </submittedName>
</protein>
<comment type="caution">
    <text evidence="2">The sequence shown here is derived from an EMBL/GenBank/DDBJ whole genome shotgun (WGS) entry which is preliminary data.</text>
</comment>
<organism evidence="2 3">
    <name type="scientific">Schistosoma japonicum</name>
    <name type="common">Blood fluke</name>
    <dbReference type="NCBI Taxonomy" id="6182"/>
    <lineage>
        <taxon>Eukaryota</taxon>
        <taxon>Metazoa</taxon>
        <taxon>Spiralia</taxon>
        <taxon>Lophotrochozoa</taxon>
        <taxon>Platyhelminthes</taxon>
        <taxon>Trematoda</taxon>
        <taxon>Digenea</taxon>
        <taxon>Strigeidida</taxon>
        <taxon>Schistosomatoidea</taxon>
        <taxon>Schistosomatidae</taxon>
        <taxon>Schistosoma</taxon>
    </lineage>
</organism>
<evidence type="ECO:0000313" key="3">
    <source>
        <dbReference type="Proteomes" id="UP000311919"/>
    </source>
</evidence>
<feature type="region of interest" description="Disordered" evidence="1">
    <location>
        <begin position="99"/>
        <end position="133"/>
    </location>
</feature>
<keyword evidence="3" id="KW-1185">Reference proteome</keyword>
<dbReference type="STRING" id="6182.A0A4Z2CKX8"/>
<name>A0A4Z2CKX8_SCHJA</name>
<dbReference type="Proteomes" id="UP000311919">
    <property type="component" value="Unassembled WGS sequence"/>
</dbReference>
<reference evidence="2 3" key="1">
    <citation type="submission" date="2019-03" db="EMBL/GenBank/DDBJ databases">
        <title>An improved genome assembly of the fluke Schistosoma japonicum.</title>
        <authorList>
            <person name="Hu W."/>
            <person name="Luo F."/>
            <person name="Yin M."/>
            <person name="Mo X."/>
            <person name="Sun C."/>
            <person name="Wu Q."/>
            <person name="Zhu B."/>
            <person name="Xiang M."/>
            <person name="Wang J."/>
            <person name="Wang Y."/>
            <person name="Zhang T."/>
            <person name="Xu B."/>
            <person name="Zheng H."/>
            <person name="Feng Z."/>
        </authorList>
    </citation>
    <scope>NUCLEOTIDE SEQUENCE [LARGE SCALE GENOMIC DNA]</scope>
    <source>
        <strain evidence="2">HuSjv2</strain>
        <tissue evidence="2">Worms</tissue>
    </source>
</reference>